<name>A0A0L0P1Y8_CANAR</name>
<proteinExistence type="predicted"/>
<dbReference type="Proteomes" id="UP000037122">
    <property type="component" value="Unassembled WGS sequence"/>
</dbReference>
<comment type="caution">
    <text evidence="1">The sequence shown here is derived from an EMBL/GenBank/DDBJ whole genome shotgun (WGS) entry which is preliminary data.</text>
</comment>
<evidence type="ECO:0000313" key="1">
    <source>
        <dbReference type="EMBL" id="KNE00006.1"/>
    </source>
</evidence>
<dbReference type="VEuPathDB" id="FungiDB:QG37_02945"/>
<dbReference type="EMBL" id="LGST01000020">
    <property type="protein sequence ID" value="KNE00006.1"/>
    <property type="molecule type" value="Genomic_DNA"/>
</dbReference>
<dbReference type="AlphaFoldDB" id="A0A0L0P1Y8"/>
<gene>
    <name evidence="1" type="ORF">QG37_02945</name>
</gene>
<accession>A0A0L0P1Y8</accession>
<evidence type="ECO:0000313" key="2">
    <source>
        <dbReference type="Proteomes" id="UP000037122"/>
    </source>
</evidence>
<organism evidence="1 2">
    <name type="scientific">Candidozyma auris</name>
    <name type="common">Yeast</name>
    <name type="synonym">Candida auris</name>
    <dbReference type="NCBI Taxonomy" id="498019"/>
    <lineage>
        <taxon>Eukaryota</taxon>
        <taxon>Fungi</taxon>
        <taxon>Dikarya</taxon>
        <taxon>Ascomycota</taxon>
        <taxon>Saccharomycotina</taxon>
        <taxon>Pichiomycetes</taxon>
        <taxon>Metschnikowiaceae</taxon>
        <taxon>Candidozyma</taxon>
    </lineage>
</organism>
<reference evidence="2" key="1">
    <citation type="journal article" date="2015" name="BMC Genomics">
        <title>Draft genome of a commonly misdiagnosed multidrug resistant pathogen Candida auris.</title>
        <authorList>
            <person name="Chatterjee S."/>
            <person name="Alampalli S.V."/>
            <person name="Nageshan R.K."/>
            <person name="Chettiar S.T."/>
            <person name="Joshi S."/>
            <person name="Tatu U.S."/>
        </authorList>
    </citation>
    <scope>NUCLEOTIDE SEQUENCE [LARGE SCALE GENOMIC DNA]</scope>
    <source>
        <strain evidence="2">6684</strain>
    </source>
</reference>
<sequence>MASIQFLLGLVIGGLLKIQLLGVYTKGVEAPEKRDLPCRANRPYSWQVPFGI</sequence>
<protein>
    <submittedName>
        <fullName evidence="1">Uncharacterized protein</fullName>
    </submittedName>
</protein>